<dbReference type="SUPFAM" id="SSF49464">
    <property type="entry name" value="Carboxypeptidase regulatory domain-like"/>
    <property type="match status" value="1"/>
</dbReference>
<protein>
    <submittedName>
        <fullName evidence="1">Uncharacterized protein</fullName>
    </submittedName>
</protein>
<dbReference type="AlphaFoldDB" id="A0A2T1NFV2"/>
<evidence type="ECO:0000313" key="2">
    <source>
        <dbReference type="Proteomes" id="UP000238426"/>
    </source>
</evidence>
<proteinExistence type="predicted"/>
<dbReference type="Pfam" id="PF13715">
    <property type="entry name" value="CarbopepD_reg_2"/>
    <property type="match status" value="1"/>
</dbReference>
<gene>
    <name evidence="1" type="ORF">C7H52_00495</name>
</gene>
<reference evidence="1 2" key="1">
    <citation type="submission" date="2018-03" db="EMBL/GenBank/DDBJ databases">
        <title>Mesoflavibacter sp. HG37 and Mesoflavibacter sp. HG96 sp.nov., two marine bacteria isolated from seawater of Western Pacific Ocean.</title>
        <authorList>
            <person name="Cheng H."/>
            <person name="Wu Y.-H."/>
            <person name="Guo L.-L."/>
            <person name="Xu X.-W."/>
        </authorList>
    </citation>
    <scope>NUCLEOTIDE SEQUENCE [LARGE SCALE GENOMIC DNA]</scope>
    <source>
        <strain evidence="1 2">KCTC 32269</strain>
    </source>
</reference>
<dbReference type="Proteomes" id="UP000238426">
    <property type="component" value="Unassembled WGS sequence"/>
</dbReference>
<dbReference type="RefSeq" id="WP_106461921.1">
    <property type="nucleotide sequence ID" value="NZ_PXOQ01000006.1"/>
</dbReference>
<organism evidence="1 2">
    <name type="scientific">Aurantibacter aestuarii</name>
    <dbReference type="NCBI Taxonomy" id="1266046"/>
    <lineage>
        <taxon>Bacteria</taxon>
        <taxon>Pseudomonadati</taxon>
        <taxon>Bacteroidota</taxon>
        <taxon>Flavobacteriia</taxon>
        <taxon>Flavobacteriales</taxon>
        <taxon>Flavobacteriaceae</taxon>
        <taxon>Aurantibacter</taxon>
    </lineage>
</organism>
<sequence length="267" mass="30714">MKQTYFYIILLYFFSVTLGFSQSINRQEINGQIFFNLAEKDGITVFNLSSNKGTITDEEGKFVIQVAEKDVLEFSSLLIQNQKITITEKDLKNKSIKVFLVELVNNLDEVTVLEDGLSGDLDKDVEDIEVFNTDIDVGLNSIDMSKDQFSADYKTAADNIITRQGQFYNMADGMAIVKLVAGLFKSDKKEIERRQEANELRIKALKLENKYSTNYYIANFNIPEDSVQEFIAYAEKDLDHNLLLRGKELHLIEYLNMKSKMFLEEKK</sequence>
<evidence type="ECO:0000313" key="1">
    <source>
        <dbReference type="EMBL" id="PSG91625.1"/>
    </source>
</evidence>
<dbReference type="OrthoDB" id="1436952at2"/>
<dbReference type="EMBL" id="PXOQ01000006">
    <property type="protein sequence ID" value="PSG91625.1"/>
    <property type="molecule type" value="Genomic_DNA"/>
</dbReference>
<comment type="caution">
    <text evidence="1">The sequence shown here is derived from an EMBL/GenBank/DDBJ whole genome shotgun (WGS) entry which is preliminary data.</text>
</comment>
<accession>A0A2T1NFV2</accession>
<dbReference type="InterPro" id="IPR008969">
    <property type="entry name" value="CarboxyPept-like_regulatory"/>
</dbReference>
<name>A0A2T1NFV2_9FLAO</name>
<keyword evidence="2" id="KW-1185">Reference proteome</keyword>